<feature type="compositionally biased region" description="Polar residues" evidence="16">
    <location>
        <begin position="962"/>
        <end position="973"/>
    </location>
</feature>
<feature type="domain" description="Kinesin motor" evidence="17">
    <location>
        <begin position="21"/>
        <end position="318"/>
    </location>
</feature>
<evidence type="ECO:0000256" key="15">
    <source>
        <dbReference type="SAM" id="Coils"/>
    </source>
</evidence>
<sequence>MAMAMGGGGVIHTITAEKETNIHVVVRVRPRSAREIRENSPIVITTSGTRSRELNLRAGGDIQKTYGFDKVFGPEADQDAVFTDVVAPILEEVLMGYNCTIFAYGQTGTGKTYTMEGDLNDIRGRDAGIIPRTLHSLFDTLESDTNEYSVRVSGSVVIQGLEELLVKNAEDVIAILQRGSVRRQTAATKMNEVSSRSHCIFSITVHIKETTPDGEELLKVGKMNLVDLAGSENIGRSGAEKNRAKEAGMINQSLLTLGRVINALVDRSPHIPYRESKLTRLLQDSLGGRTKTCIIAAGGSNLEESMSTLDYAHRAKNIRNKPEVNQKMTKKALIREYINEIERLKADLLATREKNGIFLSPDSYNSLMNESQSRKDSLDEVSRIISSKDQSIRQLEEKFQAQQLLFNEKSTKLDLTVVELGLKKSELQKLMEEVRETQNRLTEQMVLTMAHAETEKRLNDVASGLVTTLSSSVEDVQGLHDKIDRKAAVQNGNMSTFNEFRKSLRLDLIGLESQISTFHDRSKAIIQRVSSGMKDFSKKHLHDTTVHKTELDLCIDGIQTRTRQLVQNTTSARLDSTTSIDEIDAIAQTLRTSIQQQSEKQRVMFEETWNVSMQELTRHKTEITEWASATRQMVGIVLDGAAQELSERLKQRQIAESNLQASMQTEACITNLRSQISALEASLAAEREAAGTAKSKLVQDVSSLMDSFLSQRQDAISSATVTFRNSLDTHAQRVTSIFTAQSNDASKETASCNQSIIEIESQSQNLGVSFDSLGELVDGGHSKLSRQWEAERSQRLESAASISMLVDGSVNGIQSSLKKVSRSVVSSHDRHVVTAEEEGQKVTDALKSVQSTIEASTRAVCGSTEQWSGDLSKSINMAVDFATNGRAHIQGMHGEIDSNQLAQDLPTGTTPRKRSYKYPTSWALTKDHDELLQEFRTKQNDDTLVNNSPNRSRESSLREKANTPTPSYGQQNDDLFMMGTERPSTPNMSKLPKLRKLADQTPRRSDLFS</sequence>
<dbReference type="Proteomes" id="UP000319731">
    <property type="component" value="Unassembled WGS sequence"/>
</dbReference>
<evidence type="ECO:0000256" key="8">
    <source>
        <dbReference type="ARBA" id="ARBA00022840"/>
    </source>
</evidence>
<dbReference type="OrthoDB" id="3176171at2759"/>
<dbReference type="SMART" id="SM00129">
    <property type="entry name" value="KISc"/>
    <property type="match status" value="1"/>
</dbReference>
<dbReference type="InterPro" id="IPR027417">
    <property type="entry name" value="P-loop_NTPase"/>
</dbReference>
<dbReference type="GO" id="GO:0007018">
    <property type="term" value="P:microtubule-based movement"/>
    <property type="evidence" value="ECO:0007669"/>
    <property type="project" value="InterPro"/>
</dbReference>
<dbReference type="PRINTS" id="PR00380">
    <property type="entry name" value="KINESINHEAVY"/>
</dbReference>
<dbReference type="GO" id="GO:0000073">
    <property type="term" value="P:initial mitotic spindle pole body separation"/>
    <property type="evidence" value="ECO:0007669"/>
    <property type="project" value="TreeGrafter"/>
</dbReference>
<organism evidence="18 19">
    <name type="scientific">Synchytrium microbalum</name>
    <dbReference type="NCBI Taxonomy" id="1806994"/>
    <lineage>
        <taxon>Eukaryota</taxon>
        <taxon>Fungi</taxon>
        <taxon>Fungi incertae sedis</taxon>
        <taxon>Chytridiomycota</taxon>
        <taxon>Chytridiomycota incertae sedis</taxon>
        <taxon>Chytridiomycetes</taxon>
        <taxon>Synchytriales</taxon>
        <taxon>Synchytriaceae</taxon>
        <taxon>Synchytrium</taxon>
    </lineage>
</organism>
<keyword evidence="5" id="KW-0493">Microtubule</keyword>
<comment type="caution">
    <text evidence="18">The sequence shown here is derived from an EMBL/GenBank/DDBJ whole genome shotgun (WGS) entry which is preliminary data.</text>
</comment>
<dbReference type="InterPro" id="IPR019821">
    <property type="entry name" value="Kinesin_motor_CS"/>
</dbReference>
<dbReference type="GO" id="GO:0005634">
    <property type="term" value="C:nucleus"/>
    <property type="evidence" value="ECO:0007669"/>
    <property type="project" value="TreeGrafter"/>
</dbReference>
<evidence type="ECO:0000313" key="19">
    <source>
        <dbReference type="Proteomes" id="UP000319731"/>
    </source>
</evidence>
<dbReference type="PANTHER" id="PTHR47970">
    <property type="entry name" value="KINESIN-LIKE PROTEIN KIF11"/>
    <property type="match status" value="1"/>
</dbReference>
<dbReference type="InterPro" id="IPR047241">
    <property type="entry name" value="KIF11-like_kin_motor_dom"/>
</dbReference>
<evidence type="ECO:0000256" key="4">
    <source>
        <dbReference type="ARBA" id="ARBA00022618"/>
    </source>
</evidence>
<keyword evidence="7" id="KW-0498">Mitosis</keyword>
<proteinExistence type="inferred from homology"/>
<name>A0A507CBR9_9FUNG</name>
<dbReference type="GO" id="GO:0008017">
    <property type="term" value="F:microtubule binding"/>
    <property type="evidence" value="ECO:0007669"/>
    <property type="project" value="InterPro"/>
</dbReference>
<feature type="compositionally biased region" description="Basic and acidic residues" evidence="16">
    <location>
        <begin position="996"/>
        <end position="1009"/>
    </location>
</feature>
<dbReference type="InterPro" id="IPR036961">
    <property type="entry name" value="Kinesin_motor_dom_sf"/>
</dbReference>
<feature type="binding site" evidence="14">
    <location>
        <begin position="105"/>
        <end position="112"/>
    </location>
    <ligand>
        <name>ATP</name>
        <dbReference type="ChEBI" id="CHEBI:30616"/>
    </ligand>
</feature>
<feature type="coiled-coil region" evidence="15">
    <location>
        <begin position="327"/>
        <end position="354"/>
    </location>
</feature>
<evidence type="ECO:0000256" key="16">
    <source>
        <dbReference type="SAM" id="MobiDB-lite"/>
    </source>
</evidence>
<dbReference type="SUPFAM" id="SSF52540">
    <property type="entry name" value="P-loop containing nucleoside triphosphate hydrolases"/>
    <property type="match status" value="1"/>
</dbReference>
<evidence type="ECO:0000256" key="1">
    <source>
        <dbReference type="ARBA" id="ARBA00004245"/>
    </source>
</evidence>
<dbReference type="InterPro" id="IPR047149">
    <property type="entry name" value="KIF11-like"/>
</dbReference>
<comment type="similarity">
    <text evidence="13">Belongs to the TRAFAC class myosin-kinesin ATPase superfamily. Kinesin family. KIN-5/BimC subfamily.</text>
</comment>
<dbReference type="GO" id="GO:0051301">
    <property type="term" value="P:cell division"/>
    <property type="evidence" value="ECO:0007669"/>
    <property type="project" value="UniProtKB-KW"/>
</dbReference>
<keyword evidence="12" id="KW-0131">Cell cycle</keyword>
<evidence type="ECO:0000256" key="2">
    <source>
        <dbReference type="ARBA" id="ARBA00022490"/>
    </source>
</evidence>
<dbReference type="STRING" id="1806994.A0A507CBR9"/>
<dbReference type="EMBL" id="QEAO01000003">
    <property type="protein sequence ID" value="TPX36931.1"/>
    <property type="molecule type" value="Genomic_DNA"/>
</dbReference>
<reference evidence="18 19" key="1">
    <citation type="journal article" date="2019" name="Sci. Rep.">
        <title>Comparative genomics of chytrid fungi reveal insights into the obligate biotrophic and pathogenic lifestyle of Synchytrium endobioticum.</title>
        <authorList>
            <person name="van de Vossenberg B.T.L.H."/>
            <person name="Warris S."/>
            <person name="Nguyen H.D.T."/>
            <person name="van Gent-Pelzer M.P.E."/>
            <person name="Joly D.L."/>
            <person name="van de Geest H.C."/>
            <person name="Bonants P.J.M."/>
            <person name="Smith D.S."/>
            <person name="Levesque C.A."/>
            <person name="van der Lee T.A.J."/>
        </authorList>
    </citation>
    <scope>NUCLEOTIDE SEQUENCE [LARGE SCALE GENOMIC DNA]</scope>
    <source>
        <strain evidence="18 19">JEL517</strain>
    </source>
</reference>
<evidence type="ECO:0000256" key="14">
    <source>
        <dbReference type="PROSITE-ProRule" id="PRU00283"/>
    </source>
</evidence>
<evidence type="ECO:0000256" key="10">
    <source>
        <dbReference type="ARBA" id="ARBA00023175"/>
    </source>
</evidence>
<evidence type="ECO:0000256" key="13">
    <source>
        <dbReference type="ARBA" id="ARBA00034704"/>
    </source>
</evidence>
<dbReference type="InterPro" id="IPR001752">
    <property type="entry name" value="Kinesin_motor_dom"/>
</dbReference>
<evidence type="ECO:0000313" key="18">
    <source>
        <dbReference type="EMBL" id="TPX36931.1"/>
    </source>
</evidence>
<keyword evidence="9 15" id="KW-0175">Coiled coil</keyword>
<dbReference type="Gene3D" id="3.40.850.10">
    <property type="entry name" value="Kinesin motor domain"/>
    <property type="match status" value="2"/>
</dbReference>
<dbReference type="CDD" id="cd01364">
    <property type="entry name" value="KISc_BimC_Eg5"/>
    <property type="match status" value="1"/>
</dbReference>
<evidence type="ECO:0000259" key="17">
    <source>
        <dbReference type="PROSITE" id="PS50067"/>
    </source>
</evidence>
<keyword evidence="8 14" id="KW-0067">ATP-binding</keyword>
<gene>
    <name evidence="18" type="ORF">SmJEL517_g00912</name>
</gene>
<dbReference type="GO" id="GO:0005876">
    <property type="term" value="C:spindle microtubule"/>
    <property type="evidence" value="ECO:0007669"/>
    <property type="project" value="TreeGrafter"/>
</dbReference>
<keyword evidence="3" id="KW-0597">Phosphoprotein</keyword>
<evidence type="ECO:0000256" key="3">
    <source>
        <dbReference type="ARBA" id="ARBA00022553"/>
    </source>
</evidence>
<dbReference type="GO" id="GO:0005524">
    <property type="term" value="F:ATP binding"/>
    <property type="evidence" value="ECO:0007669"/>
    <property type="project" value="UniProtKB-UniRule"/>
</dbReference>
<evidence type="ECO:0000256" key="5">
    <source>
        <dbReference type="ARBA" id="ARBA00022701"/>
    </source>
</evidence>
<evidence type="ECO:0000256" key="11">
    <source>
        <dbReference type="ARBA" id="ARBA00023212"/>
    </source>
</evidence>
<accession>A0A507CBR9</accession>
<dbReference type="AlphaFoldDB" id="A0A507CBR9"/>
<feature type="region of interest" description="Disordered" evidence="16">
    <location>
        <begin position="936"/>
        <end position="1009"/>
    </location>
</feature>
<dbReference type="GO" id="GO:0072686">
    <property type="term" value="C:mitotic spindle"/>
    <property type="evidence" value="ECO:0007669"/>
    <property type="project" value="TreeGrafter"/>
</dbReference>
<dbReference type="RefSeq" id="XP_031027002.1">
    <property type="nucleotide sequence ID" value="XM_031166840.1"/>
</dbReference>
<dbReference type="GO" id="GO:0008574">
    <property type="term" value="F:plus-end-directed microtubule motor activity"/>
    <property type="evidence" value="ECO:0007669"/>
    <property type="project" value="TreeGrafter"/>
</dbReference>
<keyword evidence="11" id="KW-0206">Cytoskeleton</keyword>
<keyword evidence="19" id="KW-1185">Reference proteome</keyword>
<dbReference type="InterPro" id="IPR025901">
    <property type="entry name" value="Kinesin-assoc_MT-bd_dom"/>
</dbReference>
<feature type="coiled-coil region" evidence="15">
    <location>
        <begin position="378"/>
        <end position="447"/>
    </location>
</feature>
<feature type="compositionally biased region" description="Basic and acidic residues" evidence="16">
    <location>
        <begin position="951"/>
        <end position="961"/>
    </location>
</feature>
<comment type="subcellular location">
    <subcellularLocation>
        <location evidence="1">Cytoplasm</location>
        <location evidence="1">Cytoskeleton</location>
    </subcellularLocation>
</comment>
<evidence type="ECO:0000256" key="6">
    <source>
        <dbReference type="ARBA" id="ARBA00022741"/>
    </source>
</evidence>
<protein>
    <recommendedName>
        <fullName evidence="17">Kinesin motor domain-containing protein</fullName>
    </recommendedName>
</protein>
<dbReference type="PANTHER" id="PTHR47970:SF12">
    <property type="entry name" value="KINESIN FAMILY MEMBER 11"/>
    <property type="match status" value="1"/>
</dbReference>
<evidence type="ECO:0000256" key="7">
    <source>
        <dbReference type="ARBA" id="ARBA00022776"/>
    </source>
</evidence>
<keyword evidence="10 14" id="KW-0505">Motor protein</keyword>
<keyword evidence="4" id="KW-0132">Cell division</keyword>
<dbReference type="GeneID" id="42002137"/>
<dbReference type="Pfam" id="PF00225">
    <property type="entry name" value="Kinesin"/>
    <property type="match status" value="2"/>
</dbReference>
<keyword evidence="2" id="KW-0963">Cytoplasm</keyword>
<evidence type="ECO:0000256" key="9">
    <source>
        <dbReference type="ARBA" id="ARBA00023054"/>
    </source>
</evidence>
<dbReference type="PROSITE" id="PS50067">
    <property type="entry name" value="KINESIN_MOTOR_2"/>
    <property type="match status" value="1"/>
</dbReference>
<dbReference type="Pfam" id="PF13931">
    <property type="entry name" value="Microtub_bind"/>
    <property type="match status" value="1"/>
</dbReference>
<keyword evidence="6 14" id="KW-0547">Nucleotide-binding</keyword>
<evidence type="ECO:0000256" key="12">
    <source>
        <dbReference type="ARBA" id="ARBA00023306"/>
    </source>
</evidence>
<dbReference type="PROSITE" id="PS00411">
    <property type="entry name" value="KINESIN_MOTOR_1"/>
    <property type="match status" value="1"/>
</dbReference>